<dbReference type="EMBL" id="FQUC01000001">
    <property type="protein sequence ID" value="SHE58569.1"/>
    <property type="molecule type" value="Genomic_DNA"/>
</dbReference>
<name>A0A1M4UPE3_9BACT</name>
<evidence type="ECO:0000313" key="2">
    <source>
        <dbReference type="Proteomes" id="UP000184480"/>
    </source>
</evidence>
<dbReference type="AlphaFoldDB" id="A0A1M4UPE3"/>
<dbReference type="Proteomes" id="UP000184480">
    <property type="component" value="Unassembled WGS sequence"/>
</dbReference>
<dbReference type="STRING" id="1346286.SAMN05444362_101660"/>
<protein>
    <submittedName>
        <fullName evidence="1">Uncharacterized protein</fullName>
    </submittedName>
</protein>
<keyword evidence="2" id="KW-1185">Reference proteome</keyword>
<dbReference type="RefSeq" id="WP_062175766.1">
    <property type="nucleotide sequence ID" value="NZ_BBXL01000001.1"/>
</dbReference>
<gene>
    <name evidence="1" type="ORF">SAMN05444362_101660</name>
</gene>
<reference evidence="2" key="1">
    <citation type="submission" date="2016-11" db="EMBL/GenBank/DDBJ databases">
        <authorList>
            <person name="Varghese N."/>
            <person name="Submissions S."/>
        </authorList>
    </citation>
    <scope>NUCLEOTIDE SEQUENCE [LARGE SCALE GENOMIC DNA]</scope>
    <source>
        <strain evidence="2">DSM 27370</strain>
    </source>
</reference>
<proteinExistence type="predicted"/>
<dbReference type="OrthoDB" id="1050049at2"/>
<evidence type="ECO:0000313" key="1">
    <source>
        <dbReference type="EMBL" id="SHE58569.1"/>
    </source>
</evidence>
<accession>A0A1M4UPE3</accession>
<sequence length="72" mass="8652">MSKEKETLTIKQRMESLSVNDRVAIRDRFLAKFEYGYPSWYQKINANNFKKLEREHIEQEITKVESDKSPNN</sequence>
<organism evidence="1 2">
    <name type="scientific">Dysgonomonas macrotermitis</name>
    <dbReference type="NCBI Taxonomy" id="1346286"/>
    <lineage>
        <taxon>Bacteria</taxon>
        <taxon>Pseudomonadati</taxon>
        <taxon>Bacteroidota</taxon>
        <taxon>Bacteroidia</taxon>
        <taxon>Bacteroidales</taxon>
        <taxon>Dysgonomonadaceae</taxon>
        <taxon>Dysgonomonas</taxon>
    </lineage>
</organism>